<dbReference type="EMBL" id="BSPQ01000013">
    <property type="protein sequence ID" value="GLS91525.1"/>
    <property type="molecule type" value="Genomic_DNA"/>
</dbReference>
<feature type="binding site" evidence="8">
    <location>
        <position position="203"/>
    </location>
    <ligand>
        <name>ATP</name>
        <dbReference type="ChEBI" id="CHEBI:30616"/>
    </ligand>
</feature>
<dbReference type="Pfam" id="PF02696">
    <property type="entry name" value="SelO"/>
    <property type="match status" value="1"/>
</dbReference>
<gene>
    <name evidence="8" type="primary">ydiU</name>
    <name evidence="8" type="synonym">selO</name>
    <name evidence="10" type="ORF">GCM10007916_25940</name>
</gene>
<evidence type="ECO:0000256" key="9">
    <source>
        <dbReference type="SAM" id="MobiDB-lite"/>
    </source>
</evidence>
<comment type="catalytic activity">
    <reaction evidence="8">
        <text>L-seryl-[protein] + ATP = 3-O-(5'-adenylyl)-L-seryl-[protein] + diphosphate</text>
        <dbReference type="Rhea" id="RHEA:58120"/>
        <dbReference type="Rhea" id="RHEA-COMP:9863"/>
        <dbReference type="Rhea" id="RHEA-COMP:15073"/>
        <dbReference type="ChEBI" id="CHEBI:29999"/>
        <dbReference type="ChEBI" id="CHEBI:30616"/>
        <dbReference type="ChEBI" id="CHEBI:33019"/>
        <dbReference type="ChEBI" id="CHEBI:142516"/>
        <dbReference type="EC" id="2.7.7.108"/>
    </reaction>
</comment>
<organism evidence="10 11">
    <name type="scientific">Psychromonas marina</name>
    <dbReference type="NCBI Taxonomy" id="88364"/>
    <lineage>
        <taxon>Bacteria</taxon>
        <taxon>Pseudomonadati</taxon>
        <taxon>Pseudomonadota</taxon>
        <taxon>Gammaproteobacteria</taxon>
        <taxon>Alteromonadales</taxon>
        <taxon>Psychromonadaceae</taxon>
        <taxon>Psychromonas</taxon>
    </lineage>
</organism>
<evidence type="ECO:0000256" key="3">
    <source>
        <dbReference type="ARBA" id="ARBA00022695"/>
    </source>
</evidence>
<keyword evidence="6 8" id="KW-0067">ATP-binding</keyword>
<feature type="binding site" evidence="8">
    <location>
        <position position="103"/>
    </location>
    <ligand>
        <name>ATP</name>
        <dbReference type="ChEBI" id="CHEBI:30616"/>
    </ligand>
</feature>
<dbReference type="HAMAP" id="MF_00692">
    <property type="entry name" value="SelO"/>
    <property type="match status" value="1"/>
</dbReference>
<feature type="compositionally biased region" description="Low complexity" evidence="9">
    <location>
        <begin position="1"/>
        <end position="13"/>
    </location>
</feature>
<reference evidence="11" key="1">
    <citation type="journal article" date="2019" name="Int. J. Syst. Evol. Microbiol.">
        <title>The Global Catalogue of Microorganisms (GCM) 10K type strain sequencing project: providing services to taxonomists for standard genome sequencing and annotation.</title>
        <authorList>
            <consortium name="The Broad Institute Genomics Platform"/>
            <consortium name="The Broad Institute Genome Sequencing Center for Infectious Disease"/>
            <person name="Wu L."/>
            <person name="Ma J."/>
        </authorList>
    </citation>
    <scope>NUCLEOTIDE SEQUENCE [LARGE SCALE GENOMIC DNA]</scope>
    <source>
        <strain evidence="11">NBRC 103166</strain>
    </source>
</reference>
<dbReference type="RefSeq" id="WP_284204637.1">
    <property type="nucleotide sequence ID" value="NZ_BSPQ01000013.1"/>
</dbReference>
<evidence type="ECO:0000256" key="5">
    <source>
        <dbReference type="ARBA" id="ARBA00022741"/>
    </source>
</evidence>
<dbReference type="NCBIfam" id="NF000658">
    <property type="entry name" value="PRK00029.1"/>
    <property type="match status" value="1"/>
</dbReference>
<comment type="similarity">
    <text evidence="1 8">Belongs to the SELO family.</text>
</comment>
<keyword evidence="2 8" id="KW-0808">Transferase</keyword>
<feature type="binding site" evidence="8">
    <location>
        <position position="196"/>
    </location>
    <ligand>
        <name>ATP</name>
        <dbReference type="ChEBI" id="CHEBI:30616"/>
    </ligand>
</feature>
<evidence type="ECO:0000256" key="2">
    <source>
        <dbReference type="ARBA" id="ARBA00022679"/>
    </source>
</evidence>
<evidence type="ECO:0000256" key="4">
    <source>
        <dbReference type="ARBA" id="ARBA00022723"/>
    </source>
</evidence>
<feature type="binding site" evidence="8">
    <location>
        <position position="278"/>
    </location>
    <ligand>
        <name>Mg(2+)</name>
        <dbReference type="ChEBI" id="CHEBI:18420"/>
    </ligand>
</feature>
<feature type="binding site" evidence="8">
    <location>
        <position position="105"/>
    </location>
    <ligand>
        <name>ATP</name>
        <dbReference type="ChEBI" id="CHEBI:30616"/>
    </ligand>
</feature>
<comment type="caution">
    <text evidence="10">The sequence shown here is derived from an EMBL/GenBank/DDBJ whole genome shotgun (WGS) entry which is preliminary data.</text>
</comment>
<feature type="binding site" evidence="8">
    <location>
        <position position="287"/>
    </location>
    <ligand>
        <name>ATP</name>
        <dbReference type="ChEBI" id="CHEBI:30616"/>
    </ligand>
</feature>
<sequence>MLLNNLNIPPRLNAQLPADPNTENSCRSVENAVYSWVDPTPTSQPTLINFNHQLAEQLGFSDEACQSALFTQLMSGNALLEGLKPYALCYGGHQFGQWAGQLGDGRAINLAELKTDQLGYQTLQLKGAGKTPYSRRADGLAVLRSSIREYLCSEAMFNLGIPTTRALSLCLTGDQVIRDKMYDGNAEFEPCAVVCRVSGSFLRFGSIQLPASRGDEKLVKQLVEFSINNDYPHLKPENDNFTSETYLSWFKAVCANTATMIVNWMRVGFVHGVMNTDNMSLIGETIDYGPYGWIDDFDLGWTPNTTDEGQKRYRFGGQFQVSQWNLFQLANAIFPLIGEVEPLQSIMSDYAISYESQWQQMMASKLGFKDYQGITDLHIFQSLEKLLSEVETDMTLFYRSLASFEPGTDPTIHFEHCYYQPQQLSERYLSELNAWLQRYQARLSFDGLSPEIRLSNMNKVNPKYVLRNYLSQQAIERAEQGDYSELETLKLILTNPYDEQPDYDHYAQKRPDWARDKVGCSMLSCSS</sequence>
<evidence type="ECO:0000256" key="8">
    <source>
        <dbReference type="HAMAP-Rule" id="MF_00692"/>
    </source>
</evidence>
<dbReference type="PANTHER" id="PTHR32057">
    <property type="entry name" value="PROTEIN ADENYLYLTRANSFERASE SELO, MITOCHONDRIAL"/>
    <property type="match status" value="1"/>
</dbReference>
<evidence type="ECO:0000313" key="10">
    <source>
        <dbReference type="EMBL" id="GLS91525.1"/>
    </source>
</evidence>
<keyword evidence="3 8" id="KW-0548">Nucleotidyltransferase</keyword>
<feature type="region of interest" description="Disordered" evidence="9">
    <location>
        <begin position="1"/>
        <end position="22"/>
    </location>
</feature>
<name>A0ABQ6E2I0_9GAMM</name>
<comment type="catalytic activity">
    <reaction evidence="8">
        <text>L-seryl-[protein] + UTP = O-(5'-uridylyl)-L-seryl-[protein] + diphosphate</text>
        <dbReference type="Rhea" id="RHEA:64604"/>
        <dbReference type="Rhea" id="RHEA-COMP:9863"/>
        <dbReference type="Rhea" id="RHEA-COMP:16635"/>
        <dbReference type="ChEBI" id="CHEBI:29999"/>
        <dbReference type="ChEBI" id="CHEBI:33019"/>
        <dbReference type="ChEBI" id="CHEBI:46398"/>
        <dbReference type="ChEBI" id="CHEBI:156051"/>
    </reaction>
</comment>
<feature type="binding site" evidence="8">
    <location>
        <position position="287"/>
    </location>
    <ligand>
        <name>Mg(2+)</name>
        <dbReference type="ChEBI" id="CHEBI:18420"/>
    </ligand>
</feature>
<keyword evidence="11" id="KW-1185">Reference proteome</keyword>
<keyword evidence="7 8" id="KW-0460">Magnesium</keyword>
<evidence type="ECO:0000256" key="7">
    <source>
        <dbReference type="ARBA" id="ARBA00022842"/>
    </source>
</evidence>
<feature type="binding site" evidence="8">
    <location>
        <position position="106"/>
    </location>
    <ligand>
        <name>ATP</name>
        <dbReference type="ChEBI" id="CHEBI:30616"/>
    </ligand>
</feature>
<comment type="catalytic activity">
    <reaction evidence="8">
        <text>L-tyrosyl-[protein] + UTP = O-(5'-uridylyl)-L-tyrosyl-[protein] + diphosphate</text>
        <dbReference type="Rhea" id="RHEA:83887"/>
        <dbReference type="Rhea" id="RHEA-COMP:10136"/>
        <dbReference type="Rhea" id="RHEA-COMP:20238"/>
        <dbReference type="ChEBI" id="CHEBI:33019"/>
        <dbReference type="ChEBI" id="CHEBI:46398"/>
        <dbReference type="ChEBI" id="CHEBI:46858"/>
        <dbReference type="ChEBI" id="CHEBI:90602"/>
    </reaction>
</comment>
<dbReference type="EC" id="2.7.7.108" evidence="8"/>
<feature type="binding site" evidence="8">
    <location>
        <position position="138"/>
    </location>
    <ligand>
        <name>ATP</name>
        <dbReference type="ChEBI" id="CHEBI:30616"/>
    </ligand>
</feature>
<dbReference type="Proteomes" id="UP001157353">
    <property type="component" value="Unassembled WGS sequence"/>
</dbReference>
<evidence type="ECO:0000256" key="1">
    <source>
        <dbReference type="ARBA" id="ARBA00009747"/>
    </source>
</evidence>
<comment type="catalytic activity">
    <reaction evidence="8">
        <text>L-histidyl-[protein] + UTP = N(tele)-(5'-uridylyl)-L-histidyl-[protein] + diphosphate</text>
        <dbReference type="Rhea" id="RHEA:83891"/>
        <dbReference type="Rhea" id="RHEA-COMP:9745"/>
        <dbReference type="Rhea" id="RHEA-COMP:20239"/>
        <dbReference type="ChEBI" id="CHEBI:29979"/>
        <dbReference type="ChEBI" id="CHEBI:33019"/>
        <dbReference type="ChEBI" id="CHEBI:46398"/>
        <dbReference type="ChEBI" id="CHEBI:233474"/>
    </reaction>
</comment>
<evidence type="ECO:0000313" key="11">
    <source>
        <dbReference type="Proteomes" id="UP001157353"/>
    </source>
</evidence>
<comment type="catalytic activity">
    <reaction evidence="8">
        <text>L-threonyl-[protein] + ATP = 3-O-(5'-adenylyl)-L-threonyl-[protein] + diphosphate</text>
        <dbReference type="Rhea" id="RHEA:54292"/>
        <dbReference type="Rhea" id="RHEA-COMP:11060"/>
        <dbReference type="Rhea" id="RHEA-COMP:13847"/>
        <dbReference type="ChEBI" id="CHEBI:30013"/>
        <dbReference type="ChEBI" id="CHEBI:30616"/>
        <dbReference type="ChEBI" id="CHEBI:33019"/>
        <dbReference type="ChEBI" id="CHEBI:138113"/>
        <dbReference type="EC" id="2.7.7.108"/>
    </reaction>
</comment>
<feature type="binding site" evidence="8">
    <location>
        <position position="126"/>
    </location>
    <ligand>
        <name>ATP</name>
        <dbReference type="ChEBI" id="CHEBI:30616"/>
    </ligand>
</feature>
<protein>
    <recommendedName>
        <fullName evidence="8">Protein nucleotidyltransferase YdiU</fullName>
        <ecNumber evidence="8">2.7.7.-</ecNumber>
    </recommendedName>
    <alternativeName>
        <fullName evidence="8">Protein adenylyltransferase YdiU</fullName>
        <ecNumber evidence="8">2.7.7.108</ecNumber>
    </alternativeName>
    <alternativeName>
        <fullName evidence="8">Protein uridylyltransferase YdiU</fullName>
        <ecNumber evidence="8">2.7.7.-</ecNumber>
    </alternativeName>
</protein>
<feature type="active site" description="Proton acceptor" evidence="8">
    <location>
        <position position="277"/>
    </location>
</feature>
<comment type="function">
    <text evidence="8">Nucleotidyltransferase involved in the post-translational modification of proteins. It can catalyze the addition of adenosine monophosphate (AMP) or uridine monophosphate (UMP) to a protein, resulting in modifications known as AMPylation and UMPylation.</text>
</comment>
<accession>A0ABQ6E2I0</accession>
<comment type="cofactor">
    <cofactor evidence="8">
        <name>Mg(2+)</name>
        <dbReference type="ChEBI" id="CHEBI:18420"/>
    </cofactor>
    <cofactor evidence="8">
        <name>Mn(2+)</name>
        <dbReference type="ChEBI" id="CHEBI:29035"/>
    </cofactor>
</comment>
<dbReference type="InterPro" id="IPR003846">
    <property type="entry name" value="SelO"/>
</dbReference>
<proteinExistence type="inferred from homology"/>
<evidence type="ECO:0000256" key="6">
    <source>
        <dbReference type="ARBA" id="ARBA00022840"/>
    </source>
</evidence>
<dbReference type="EC" id="2.7.7.-" evidence="8"/>
<feature type="binding site" evidence="8">
    <location>
        <position position="139"/>
    </location>
    <ligand>
        <name>ATP</name>
        <dbReference type="ChEBI" id="CHEBI:30616"/>
    </ligand>
</feature>
<keyword evidence="4 8" id="KW-0479">Metal-binding</keyword>
<comment type="catalytic activity">
    <reaction evidence="8">
        <text>L-tyrosyl-[protein] + ATP = O-(5'-adenylyl)-L-tyrosyl-[protein] + diphosphate</text>
        <dbReference type="Rhea" id="RHEA:54288"/>
        <dbReference type="Rhea" id="RHEA-COMP:10136"/>
        <dbReference type="Rhea" id="RHEA-COMP:13846"/>
        <dbReference type="ChEBI" id="CHEBI:30616"/>
        <dbReference type="ChEBI" id="CHEBI:33019"/>
        <dbReference type="ChEBI" id="CHEBI:46858"/>
        <dbReference type="ChEBI" id="CHEBI:83624"/>
        <dbReference type="EC" id="2.7.7.108"/>
    </reaction>
</comment>
<dbReference type="PANTHER" id="PTHR32057:SF14">
    <property type="entry name" value="PROTEIN ADENYLYLTRANSFERASE SELO, MITOCHONDRIAL"/>
    <property type="match status" value="1"/>
</dbReference>
<keyword evidence="5 8" id="KW-0547">Nucleotide-binding</keyword>
<keyword evidence="8" id="KW-0464">Manganese</keyword>